<accession>A0ABV5G9B4</accession>
<name>A0ABV5G9B4_9MICC</name>
<dbReference type="Proteomes" id="UP001589575">
    <property type="component" value="Unassembled WGS sequence"/>
</dbReference>
<evidence type="ECO:0000256" key="1">
    <source>
        <dbReference type="SAM" id="MobiDB-lite"/>
    </source>
</evidence>
<proteinExistence type="predicted"/>
<evidence type="ECO:0000313" key="2">
    <source>
        <dbReference type="EMBL" id="MFB9075545.1"/>
    </source>
</evidence>
<organism evidence="2 3">
    <name type="scientific">Citricoccus parietis</name>
    <dbReference type="NCBI Taxonomy" id="592307"/>
    <lineage>
        <taxon>Bacteria</taxon>
        <taxon>Bacillati</taxon>
        <taxon>Actinomycetota</taxon>
        <taxon>Actinomycetes</taxon>
        <taxon>Micrococcales</taxon>
        <taxon>Micrococcaceae</taxon>
        <taxon>Citricoccus</taxon>
    </lineage>
</organism>
<keyword evidence="3" id="KW-1185">Reference proteome</keyword>
<gene>
    <name evidence="2" type="ORF">ACFFX0_32035</name>
</gene>
<reference evidence="2 3" key="1">
    <citation type="submission" date="2024-09" db="EMBL/GenBank/DDBJ databases">
        <authorList>
            <person name="Sun Q."/>
            <person name="Mori K."/>
        </authorList>
    </citation>
    <scope>NUCLEOTIDE SEQUENCE [LARGE SCALE GENOMIC DNA]</scope>
    <source>
        <strain evidence="2 3">CCM 7609</strain>
    </source>
</reference>
<comment type="caution">
    <text evidence="2">The sequence shown here is derived from an EMBL/GenBank/DDBJ whole genome shotgun (WGS) entry which is preliminary data.</text>
</comment>
<feature type="compositionally biased region" description="Polar residues" evidence="1">
    <location>
        <begin position="12"/>
        <end position="22"/>
    </location>
</feature>
<evidence type="ECO:0000313" key="3">
    <source>
        <dbReference type="Proteomes" id="UP001589575"/>
    </source>
</evidence>
<protein>
    <submittedName>
        <fullName evidence="2">Uncharacterized protein</fullName>
    </submittedName>
</protein>
<feature type="compositionally biased region" description="Basic and acidic residues" evidence="1">
    <location>
        <begin position="1"/>
        <end position="10"/>
    </location>
</feature>
<sequence length="43" mass="4662">MDRGRDDLHQGSRLTATSNLSPPTGRDAVKHRSALQAFTLRAG</sequence>
<feature type="region of interest" description="Disordered" evidence="1">
    <location>
        <begin position="1"/>
        <end position="29"/>
    </location>
</feature>
<dbReference type="EMBL" id="JBHMFI010000023">
    <property type="protein sequence ID" value="MFB9075545.1"/>
    <property type="molecule type" value="Genomic_DNA"/>
</dbReference>